<feature type="transmembrane region" description="Helical" evidence="5">
    <location>
        <begin position="378"/>
        <end position="397"/>
    </location>
</feature>
<evidence type="ECO:0000256" key="5">
    <source>
        <dbReference type="SAM" id="Phobius"/>
    </source>
</evidence>
<accession>A0ABQ1JXW6</accession>
<dbReference type="InterPro" id="IPR007016">
    <property type="entry name" value="O-antigen_ligase-rel_domated"/>
</dbReference>
<proteinExistence type="predicted"/>
<dbReference type="RefSeq" id="WP_188620842.1">
    <property type="nucleotide sequence ID" value="NZ_BMJE01000004.1"/>
</dbReference>
<protein>
    <recommendedName>
        <fullName evidence="6">O-antigen ligase-related domain-containing protein</fullName>
    </recommendedName>
</protein>
<name>A0ABQ1JXW6_9FLAO</name>
<dbReference type="PANTHER" id="PTHR37422:SF17">
    <property type="entry name" value="O-ANTIGEN LIGASE"/>
    <property type="match status" value="1"/>
</dbReference>
<feature type="transmembrane region" description="Helical" evidence="5">
    <location>
        <begin position="409"/>
        <end position="427"/>
    </location>
</feature>
<evidence type="ECO:0000313" key="7">
    <source>
        <dbReference type="EMBL" id="GGB77483.1"/>
    </source>
</evidence>
<feature type="transmembrane region" description="Helical" evidence="5">
    <location>
        <begin position="433"/>
        <end position="450"/>
    </location>
</feature>
<keyword evidence="2 5" id="KW-0812">Transmembrane</keyword>
<comment type="caution">
    <text evidence="7">The sequence shown here is derived from an EMBL/GenBank/DDBJ whole genome shotgun (WGS) entry which is preliminary data.</text>
</comment>
<feature type="transmembrane region" description="Helical" evidence="5">
    <location>
        <begin position="32"/>
        <end position="50"/>
    </location>
</feature>
<reference evidence="8" key="1">
    <citation type="journal article" date="2019" name="Int. J. Syst. Evol. Microbiol.">
        <title>The Global Catalogue of Microorganisms (GCM) 10K type strain sequencing project: providing services to taxonomists for standard genome sequencing and annotation.</title>
        <authorList>
            <consortium name="The Broad Institute Genomics Platform"/>
            <consortium name="The Broad Institute Genome Sequencing Center for Infectious Disease"/>
            <person name="Wu L."/>
            <person name="Ma J."/>
        </authorList>
    </citation>
    <scope>NUCLEOTIDE SEQUENCE [LARGE SCALE GENOMIC DNA]</scope>
    <source>
        <strain evidence="8">CGMCC 1.15461</strain>
    </source>
</reference>
<feature type="transmembrane region" description="Helical" evidence="5">
    <location>
        <begin position="62"/>
        <end position="81"/>
    </location>
</feature>
<evidence type="ECO:0000256" key="4">
    <source>
        <dbReference type="ARBA" id="ARBA00023136"/>
    </source>
</evidence>
<evidence type="ECO:0000256" key="1">
    <source>
        <dbReference type="ARBA" id="ARBA00004141"/>
    </source>
</evidence>
<dbReference type="Pfam" id="PF04932">
    <property type="entry name" value="Wzy_C"/>
    <property type="match status" value="1"/>
</dbReference>
<feature type="transmembrane region" description="Helical" evidence="5">
    <location>
        <begin position="135"/>
        <end position="159"/>
    </location>
</feature>
<feature type="transmembrane region" description="Helical" evidence="5">
    <location>
        <begin position="101"/>
        <end position="119"/>
    </location>
</feature>
<dbReference type="PANTHER" id="PTHR37422">
    <property type="entry name" value="TEICHURONIC ACID BIOSYNTHESIS PROTEIN TUAE"/>
    <property type="match status" value="1"/>
</dbReference>
<evidence type="ECO:0000313" key="8">
    <source>
        <dbReference type="Proteomes" id="UP000615760"/>
    </source>
</evidence>
<gene>
    <name evidence="7" type="ORF">GCM10007424_16930</name>
</gene>
<feature type="transmembrane region" description="Helical" evidence="5">
    <location>
        <begin position="259"/>
        <end position="277"/>
    </location>
</feature>
<dbReference type="InterPro" id="IPR051533">
    <property type="entry name" value="WaaL-like"/>
</dbReference>
<evidence type="ECO:0000256" key="2">
    <source>
        <dbReference type="ARBA" id="ARBA00022692"/>
    </source>
</evidence>
<keyword evidence="8" id="KW-1185">Reference proteome</keyword>
<keyword evidence="3 5" id="KW-1133">Transmembrane helix</keyword>
<feature type="domain" description="O-antigen ligase-related" evidence="6">
    <location>
        <begin position="221"/>
        <end position="386"/>
    </location>
</feature>
<comment type="subcellular location">
    <subcellularLocation>
        <location evidence="1">Membrane</location>
        <topology evidence="1">Multi-pass membrane protein</topology>
    </subcellularLocation>
</comment>
<sequence length="464" mass="54170">MSFKQLYTILFFIGIFFFPFNTYEGIPALGEYSSEAGALFLMAGFGVLLFSGSIKIPLKNPYLQVFILFLLWCIIATILNIDTVYSNYFKQTGGINRFIRQYFSIILSSGIFFALYWNVIREMEIREILIKIRRVFLYTLIVAFIYGFLETLVVVFNFYPAYNILKLFNYFPFIDVHIHYQRISSVAYEPPFLAIFLITIAGWMFSYIITEKKVTRFVPILMVLFLTYFSGSRTALIIITLQLFIFMVILFNNPKYKRYIIYFFSFSAIAVVLLLAINAEKVIKSVETKLESLNFSDNLTESISNKSRFGIQYASLQVYKKNPIIGVGFGQQSYHSRYEYPMWATKDNYEFRIFYKNQKEKSFPPGFNMYTRLMAETGTIGIVLFLTFITLLIFKSWKLLRTLKDEEKILAITLFITFIGLAINWMQTDTFRMYGFWLCLAILIKLSGATNKNNEHNNSTDTAL</sequence>
<feature type="transmembrane region" description="Helical" evidence="5">
    <location>
        <begin position="7"/>
        <end position="26"/>
    </location>
</feature>
<dbReference type="Proteomes" id="UP000615760">
    <property type="component" value="Unassembled WGS sequence"/>
</dbReference>
<dbReference type="EMBL" id="BMJE01000004">
    <property type="protein sequence ID" value="GGB77483.1"/>
    <property type="molecule type" value="Genomic_DNA"/>
</dbReference>
<evidence type="ECO:0000259" key="6">
    <source>
        <dbReference type="Pfam" id="PF04932"/>
    </source>
</evidence>
<evidence type="ECO:0000256" key="3">
    <source>
        <dbReference type="ARBA" id="ARBA00022989"/>
    </source>
</evidence>
<organism evidence="7 8">
    <name type="scientific">Flavobacterium suaedae</name>
    <dbReference type="NCBI Taxonomy" id="1767027"/>
    <lineage>
        <taxon>Bacteria</taxon>
        <taxon>Pseudomonadati</taxon>
        <taxon>Bacteroidota</taxon>
        <taxon>Flavobacteriia</taxon>
        <taxon>Flavobacteriales</taxon>
        <taxon>Flavobacteriaceae</taxon>
        <taxon>Flavobacterium</taxon>
    </lineage>
</organism>
<keyword evidence="4 5" id="KW-0472">Membrane</keyword>
<feature type="transmembrane region" description="Helical" evidence="5">
    <location>
        <begin position="192"/>
        <end position="209"/>
    </location>
</feature>